<organism evidence="1 2">
    <name type="scientific">Smallanthus sonchifolius</name>
    <dbReference type="NCBI Taxonomy" id="185202"/>
    <lineage>
        <taxon>Eukaryota</taxon>
        <taxon>Viridiplantae</taxon>
        <taxon>Streptophyta</taxon>
        <taxon>Embryophyta</taxon>
        <taxon>Tracheophyta</taxon>
        <taxon>Spermatophyta</taxon>
        <taxon>Magnoliopsida</taxon>
        <taxon>eudicotyledons</taxon>
        <taxon>Gunneridae</taxon>
        <taxon>Pentapetalae</taxon>
        <taxon>asterids</taxon>
        <taxon>campanulids</taxon>
        <taxon>Asterales</taxon>
        <taxon>Asteraceae</taxon>
        <taxon>Asteroideae</taxon>
        <taxon>Heliantheae alliance</taxon>
        <taxon>Millerieae</taxon>
        <taxon>Smallanthus</taxon>
    </lineage>
</organism>
<sequence>MCIERIGEELSSEEAEIVAKLMDSDGDGLLSLEDLVRLVDGANDEQNANDLKMAFKMYEDIEGCGLLITKDRILY</sequence>
<proteinExistence type="predicted"/>
<comment type="caution">
    <text evidence="1">The sequence shown here is derived from an EMBL/GenBank/DDBJ whole genome shotgun (WGS) entry which is preliminary data.</text>
</comment>
<reference evidence="2" key="1">
    <citation type="journal article" date="2022" name="Mol. Ecol. Resour.">
        <title>The genomes of chicory, endive, great burdock and yacon provide insights into Asteraceae palaeo-polyploidization history and plant inulin production.</title>
        <authorList>
            <person name="Fan W."/>
            <person name="Wang S."/>
            <person name="Wang H."/>
            <person name="Wang A."/>
            <person name="Jiang F."/>
            <person name="Liu H."/>
            <person name="Zhao H."/>
            <person name="Xu D."/>
            <person name="Zhang Y."/>
        </authorList>
    </citation>
    <scope>NUCLEOTIDE SEQUENCE [LARGE SCALE GENOMIC DNA]</scope>
    <source>
        <strain evidence="2">cv. Yunnan</strain>
    </source>
</reference>
<reference evidence="1 2" key="2">
    <citation type="journal article" date="2022" name="Mol. Ecol. Resour.">
        <title>The genomes of chicory, endive, great burdock and yacon provide insights into Asteraceae paleo-polyploidization history and plant inulin production.</title>
        <authorList>
            <person name="Fan W."/>
            <person name="Wang S."/>
            <person name="Wang H."/>
            <person name="Wang A."/>
            <person name="Jiang F."/>
            <person name="Liu H."/>
            <person name="Zhao H."/>
            <person name="Xu D."/>
            <person name="Zhang Y."/>
        </authorList>
    </citation>
    <scope>NUCLEOTIDE SEQUENCE [LARGE SCALE GENOMIC DNA]</scope>
    <source>
        <strain evidence="2">cv. Yunnan</strain>
        <tissue evidence="1">Leaves</tissue>
    </source>
</reference>
<accession>A0ACB9G0Y2</accession>
<evidence type="ECO:0000313" key="1">
    <source>
        <dbReference type="EMBL" id="KAI3776871.1"/>
    </source>
</evidence>
<dbReference type="Proteomes" id="UP001056120">
    <property type="component" value="Linkage Group LG15"/>
</dbReference>
<evidence type="ECO:0000313" key="2">
    <source>
        <dbReference type="Proteomes" id="UP001056120"/>
    </source>
</evidence>
<protein>
    <submittedName>
        <fullName evidence="1">Uncharacterized protein</fullName>
    </submittedName>
</protein>
<gene>
    <name evidence="1" type="ORF">L1987_46661</name>
</gene>
<name>A0ACB9G0Y2_9ASTR</name>
<keyword evidence="2" id="KW-1185">Reference proteome</keyword>
<dbReference type="EMBL" id="CM042032">
    <property type="protein sequence ID" value="KAI3776871.1"/>
    <property type="molecule type" value="Genomic_DNA"/>
</dbReference>